<proteinExistence type="predicted"/>
<dbReference type="EMBL" id="AP023359">
    <property type="protein sequence ID" value="BCJ69402.1"/>
    <property type="molecule type" value="Genomic_DNA"/>
</dbReference>
<gene>
    <name evidence="6" type="ORF">Prubr_64230</name>
</gene>
<name>A0A810N743_9ACTN</name>
<dbReference type="AlphaFoldDB" id="A0A810N743"/>
<accession>A0A810N743</accession>
<comment type="subcellular location">
    <subcellularLocation>
        <location evidence="1">Membrane</location>
        <topology evidence="1">Multi-pass membrane protein</topology>
    </subcellularLocation>
</comment>
<dbReference type="GO" id="GO:0016020">
    <property type="term" value="C:membrane"/>
    <property type="evidence" value="ECO:0007669"/>
    <property type="project" value="UniProtKB-SubCell"/>
</dbReference>
<feature type="transmembrane region" description="Helical" evidence="5">
    <location>
        <begin position="102"/>
        <end position="120"/>
    </location>
</feature>
<evidence type="ECO:0000313" key="6">
    <source>
        <dbReference type="EMBL" id="BCJ69402.1"/>
    </source>
</evidence>
<dbReference type="Pfam" id="PF13564">
    <property type="entry name" value="DoxX_2"/>
    <property type="match status" value="1"/>
</dbReference>
<organism evidence="6 7">
    <name type="scientific">Polymorphospora rubra</name>
    <dbReference type="NCBI Taxonomy" id="338584"/>
    <lineage>
        <taxon>Bacteria</taxon>
        <taxon>Bacillati</taxon>
        <taxon>Actinomycetota</taxon>
        <taxon>Actinomycetes</taxon>
        <taxon>Micromonosporales</taxon>
        <taxon>Micromonosporaceae</taxon>
        <taxon>Polymorphospora</taxon>
    </lineage>
</organism>
<keyword evidence="4 5" id="KW-0472">Membrane</keyword>
<feature type="transmembrane region" description="Helical" evidence="5">
    <location>
        <begin position="75"/>
        <end position="95"/>
    </location>
</feature>
<keyword evidence="3 5" id="KW-1133">Transmembrane helix</keyword>
<protein>
    <recommendedName>
        <fullName evidence="8">Invasion protein</fullName>
    </recommendedName>
</protein>
<evidence type="ECO:0000256" key="5">
    <source>
        <dbReference type="SAM" id="Phobius"/>
    </source>
</evidence>
<dbReference type="Proteomes" id="UP000680866">
    <property type="component" value="Chromosome"/>
</dbReference>
<evidence type="ECO:0000256" key="3">
    <source>
        <dbReference type="ARBA" id="ARBA00022989"/>
    </source>
</evidence>
<feature type="transmembrane region" description="Helical" evidence="5">
    <location>
        <begin position="12"/>
        <end position="30"/>
    </location>
</feature>
<dbReference type="KEGG" id="pry:Prubr_64230"/>
<sequence length="121" mass="12432">MQPKGNLETMANTLAIILAVSFLFTGLPMVTGRPSSIEHGRHLGFSARNYRLLGALQILGAAALGLGLVWKPIGIAAAIGFSLMMAGAVVTHLRAGDPAPRVLPAAVFGLASIAVAVLYLG</sequence>
<dbReference type="InterPro" id="IPR032808">
    <property type="entry name" value="DoxX"/>
</dbReference>
<evidence type="ECO:0000256" key="2">
    <source>
        <dbReference type="ARBA" id="ARBA00022692"/>
    </source>
</evidence>
<keyword evidence="7" id="KW-1185">Reference proteome</keyword>
<evidence type="ECO:0008006" key="8">
    <source>
        <dbReference type="Google" id="ProtNLM"/>
    </source>
</evidence>
<evidence type="ECO:0000313" key="7">
    <source>
        <dbReference type="Proteomes" id="UP000680866"/>
    </source>
</evidence>
<feature type="transmembrane region" description="Helical" evidence="5">
    <location>
        <begin position="50"/>
        <end position="69"/>
    </location>
</feature>
<evidence type="ECO:0000256" key="4">
    <source>
        <dbReference type="ARBA" id="ARBA00023136"/>
    </source>
</evidence>
<evidence type="ECO:0000256" key="1">
    <source>
        <dbReference type="ARBA" id="ARBA00004141"/>
    </source>
</evidence>
<reference evidence="6" key="1">
    <citation type="submission" date="2020-08" db="EMBL/GenBank/DDBJ databases">
        <title>Whole genome shotgun sequence of Polymorphospora rubra NBRC 101157.</title>
        <authorList>
            <person name="Komaki H."/>
            <person name="Tamura T."/>
        </authorList>
    </citation>
    <scope>NUCLEOTIDE SEQUENCE</scope>
    <source>
        <strain evidence="6">NBRC 101157</strain>
    </source>
</reference>
<keyword evidence="2 5" id="KW-0812">Transmembrane</keyword>